<evidence type="ECO:0000256" key="3">
    <source>
        <dbReference type="SAM" id="MobiDB-lite"/>
    </source>
</evidence>
<accession>A0A0A0B9W6</accession>
<comment type="caution">
    <text evidence="4">The sequence shown here is derived from an EMBL/GenBank/DDBJ whole genome shotgun (WGS) entry which is preliminary data.</text>
</comment>
<dbReference type="CDD" id="cd05233">
    <property type="entry name" value="SDR_c"/>
    <property type="match status" value="1"/>
</dbReference>
<dbReference type="SUPFAM" id="SSF51735">
    <property type="entry name" value="NAD(P)-binding Rossmann-fold domains"/>
    <property type="match status" value="1"/>
</dbReference>
<comment type="similarity">
    <text evidence="1">Belongs to the short-chain dehydrogenases/reductases (SDR) family.</text>
</comment>
<evidence type="ECO:0000313" key="5">
    <source>
        <dbReference type="Proteomes" id="UP000029833"/>
    </source>
</evidence>
<keyword evidence="5" id="KW-1185">Reference proteome</keyword>
<dbReference type="AlphaFoldDB" id="A0A0A0B9W6"/>
<dbReference type="InterPro" id="IPR036291">
    <property type="entry name" value="NAD(P)-bd_dom_sf"/>
</dbReference>
<gene>
    <name evidence="4" type="ORF">Q760_15565</name>
</gene>
<protein>
    <recommendedName>
        <fullName evidence="6">Oxidoreductase</fullName>
    </recommendedName>
</protein>
<organism evidence="4 5">
    <name type="scientific">Cellulomonas cellasea DSM 20118</name>
    <dbReference type="NCBI Taxonomy" id="1408250"/>
    <lineage>
        <taxon>Bacteria</taxon>
        <taxon>Bacillati</taxon>
        <taxon>Actinomycetota</taxon>
        <taxon>Actinomycetes</taxon>
        <taxon>Micrococcales</taxon>
        <taxon>Cellulomonadaceae</taxon>
        <taxon>Cellulomonas</taxon>
    </lineage>
</organism>
<dbReference type="Gene3D" id="3.40.50.720">
    <property type="entry name" value="NAD(P)-binding Rossmann-like Domain"/>
    <property type="match status" value="1"/>
</dbReference>
<dbReference type="GO" id="GO:0016020">
    <property type="term" value="C:membrane"/>
    <property type="evidence" value="ECO:0007669"/>
    <property type="project" value="TreeGrafter"/>
</dbReference>
<name>A0A0A0B9W6_9CELL</name>
<dbReference type="EMBL" id="AXNT01000067">
    <property type="protein sequence ID" value="KGM02066.1"/>
    <property type="molecule type" value="Genomic_DNA"/>
</dbReference>
<evidence type="ECO:0000256" key="1">
    <source>
        <dbReference type="ARBA" id="ARBA00006484"/>
    </source>
</evidence>
<dbReference type="Pfam" id="PF00106">
    <property type="entry name" value="adh_short"/>
    <property type="match status" value="1"/>
</dbReference>
<dbReference type="PANTHER" id="PTHR44196">
    <property type="entry name" value="DEHYDROGENASE/REDUCTASE SDR FAMILY MEMBER 7B"/>
    <property type="match status" value="1"/>
</dbReference>
<sequence>MVAAHRVGHDPVRTADARGSARVTSVEGMSLMQPRDLTGSVVAITGASAGIGRAVAEALVAAGANVVAGARRLERLTELADQLGSDRVVPVQMDVREPADNARLVQAALDTWGRLDSVVANTGIGSYGSVLDGSDEDIRTMVDTNFTGTVFTVRAALPPMLEAGAGDIVIVASVAAFRGGPDEAVYAGTKFAQQGFAGSIDRELREKGIRVTTINPAGVETEFAIGRGRTEGDPALGDYLRPEMVAHAVATTLQQPREMRTQHWAMWSMGQGS</sequence>
<keyword evidence="2" id="KW-0560">Oxidoreductase</keyword>
<dbReference type="STRING" id="1408250.Q760_15565"/>
<dbReference type="PRINTS" id="PR00081">
    <property type="entry name" value="GDHRDH"/>
</dbReference>
<dbReference type="InterPro" id="IPR002347">
    <property type="entry name" value="SDR_fam"/>
</dbReference>
<evidence type="ECO:0000256" key="2">
    <source>
        <dbReference type="ARBA" id="ARBA00023002"/>
    </source>
</evidence>
<dbReference type="PANTHER" id="PTHR44196:SF1">
    <property type="entry name" value="DEHYDROGENASE_REDUCTASE SDR FAMILY MEMBER 7B"/>
    <property type="match status" value="1"/>
</dbReference>
<feature type="region of interest" description="Disordered" evidence="3">
    <location>
        <begin position="1"/>
        <end position="20"/>
    </location>
</feature>
<feature type="compositionally biased region" description="Basic and acidic residues" evidence="3">
    <location>
        <begin position="7"/>
        <end position="16"/>
    </location>
</feature>
<dbReference type="Proteomes" id="UP000029833">
    <property type="component" value="Unassembled WGS sequence"/>
</dbReference>
<reference evidence="4 5" key="1">
    <citation type="submission" date="2013-10" db="EMBL/GenBank/DDBJ databases">
        <authorList>
            <person name="Wang G."/>
            <person name="Zhuang W."/>
        </authorList>
    </citation>
    <scope>NUCLEOTIDE SEQUENCE [LARGE SCALE GENOMIC DNA]</scope>
    <source>
        <strain evidence="4 5">DSM 20118</strain>
    </source>
</reference>
<proteinExistence type="inferred from homology"/>
<dbReference type="FunFam" id="3.40.50.720:FF:000084">
    <property type="entry name" value="Short-chain dehydrogenase reductase"/>
    <property type="match status" value="1"/>
</dbReference>
<evidence type="ECO:0000313" key="4">
    <source>
        <dbReference type="EMBL" id="KGM02066.1"/>
    </source>
</evidence>
<evidence type="ECO:0008006" key="6">
    <source>
        <dbReference type="Google" id="ProtNLM"/>
    </source>
</evidence>
<dbReference type="GO" id="GO:0016491">
    <property type="term" value="F:oxidoreductase activity"/>
    <property type="evidence" value="ECO:0007669"/>
    <property type="project" value="UniProtKB-KW"/>
</dbReference>